<dbReference type="AlphaFoldDB" id="A0AAN7QFU8"/>
<proteinExistence type="predicted"/>
<reference evidence="2 3" key="1">
    <citation type="journal article" date="2023" name="Hortic Res">
        <title>Pangenome of water caltrop reveals structural variations and asymmetric subgenome divergence after allopolyploidization.</title>
        <authorList>
            <person name="Zhang X."/>
            <person name="Chen Y."/>
            <person name="Wang L."/>
            <person name="Yuan Y."/>
            <person name="Fang M."/>
            <person name="Shi L."/>
            <person name="Lu R."/>
            <person name="Comes H.P."/>
            <person name="Ma Y."/>
            <person name="Chen Y."/>
            <person name="Huang G."/>
            <person name="Zhou Y."/>
            <person name="Zheng Z."/>
            <person name="Qiu Y."/>
        </authorList>
    </citation>
    <scope>NUCLEOTIDE SEQUENCE [LARGE SCALE GENOMIC DNA]</scope>
    <source>
        <tissue evidence="2">Roots</tissue>
    </source>
</reference>
<comment type="caution">
    <text evidence="2">The sequence shown here is derived from an EMBL/GenBank/DDBJ whole genome shotgun (WGS) entry which is preliminary data.</text>
</comment>
<protein>
    <submittedName>
        <fullName evidence="2">Uncharacterized protein</fullName>
    </submittedName>
</protein>
<evidence type="ECO:0000256" key="1">
    <source>
        <dbReference type="SAM" id="MobiDB-lite"/>
    </source>
</evidence>
<sequence>MVSDLQSYHMPNREHPDAVQLNRGMSFQVSSTSINTNCRCKYYMKGVKGGSDNSGVREKETRDQDTRKLSGDQGDTICVLGRETGMRLEEGKEGRRGGGRKEDT</sequence>
<name>A0AAN7QFU8_9MYRT</name>
<organism evidence="2 3">
    <name type="scientific">Trapa incisa</name>
    <dbReference type="NCBI Taxonomy" id="236973"/>
    <lineage>
        <taxon>Eukaryota</taxon>
        <taxon>Viridiplantae</taxon>
        <taxon>Streptophyta</taxon>
        <taxon>Embryophyta</taxon>
        <taxon>Tracheophyta</taxon>
        <taxon>Spermatophyta</taxon>
        <taxon>Magnoliopsida</taxon>
        <taxon>eudicotyledons</taxon>
        <taxon>Gunneridae</taxon>
        <taxon>Pentapetalae</taxon>
        <taxon>rosids</taxon>
        <taxon>malvids</taxon>
        <taxon>Myrtales</taxon>
        <taxon>Lythraceae</taxon>
        <taxon>Trapa</taxon>
    </lineage>
</organism>
<keyword evidence="3" id="KW-1185">Reference proteome</keyword>
<feature type="compositionally biased region" description="Basic and acidic residues" evidence="1">
    <location>
        <begin position="55"/>
        <end position="70"/>
    </location>
</feature>
<feature type="region of interest" description="Disordered" evidence="1">
    <location>
        <begin position="47"/>
        <end position="104"/>
    </location>
</feature>
<dbReference type="EMBL" id="JAXIOK010000007">
    <property type="protein sequence ID" value="KAK4766577.1"/>
    <property type="molecule type" value="Genomic_DNA"/>
</dbReference>
<feature type="region of interest" description="Disordered" evidence="1">
    <location>
        <begin position="1"/>
        <end position="22"/>
    </location>
</feature>
<dbReference type="Proteomes" id="UP001345219">
    <property type="component" value="Chromosome 7"/>
</dbReference>
<accession>A0AAN7QFU8</accession>
<evidence type="ECO:0000313" key="2">
    <source>
        <dbReference type="EMBL" id="KAK4766577.1"/>
    </source>
</evidence>
<feature type="compositionally biased region" description="Basic and acidic residues" evidence="1">
    <location>
        <begin position="84"/>
        <end position="104"/>
    </location>
</feature>
<evidence type="ECO:0000313" key="3">
    <source>
        <dbReference type="Proteomes" id="UP001345219"/>
    </source>
</evidence>
<gene>
    <name evidence="2" type="ORF">SAY87_008219</name>
</gene>